<organism evidence="2">
    <name type="scientific">Cacopsylla melanoneura</name>
    <dbReference type="NCBI Taxonomy" id="428564"/>
    <lineage>
        <taxon>Eukaryota</taxon>
        <taxon>Metazoa</taxon>
        <taxon>Ecdysozoa</taxon>
        <taxon>Arthropoda</taxon>
        <taxon>Hexapoda</taxon>
        <taxon>Insecta</taxon>
        <taxon>Pterygota</taxon>
        <taxon>Neoptera</taxon>
        <taxon>Paraneoptera</taxon>
        <taxon>Hemiptera</taxon>
        <taxon>Sternorrhyncha</taxon>
        <taxon>Psylloidea</taxon>
        <taxon>Psyllidae</taxon>
        <taxon>Psyllinae</taxon>
        <taxon>Cacopsylla</taxon>
    </lineage>
</organism>
<evidence type="ECO:0000313" key="2">
    <source>
        <dbReference type="EMBL" id="CAG6781419.1"/>
    </source>
</evidence>
<evidence type="ECO:0000256" key="1">
    <source>
        <dbReference type="SAM" id="Phobius"/>
    </source>
</evidence>
<name>A0A8D9BE12_9HEMI</name>
<accession>A0A8D9BE12</accession>
<feature type="transmembrane region" description="Helical" evidence="1">
    <location>
        <begin position="79"/>
        <end position="101"/>
    </location>
</feature>
<feature type="transmembrane region" description="Helical" evidence="1">
    <location>
        <begin position="53"/>
        <end position="72"/>
    </location>
</feature>
<feature type="transmembrane region" description="Helical" evidence="1">
    <location>
        <begin position="21"/>
        <end position="41"/>
    </location>
</feature>
<protein>
    <submittedName>
        <fullName evidence="2">Uncharacterized protein</fullName>
    </submittedName>
</protein>
<reference evidence="2" key="1">
    <citation type="submission" date="2021-05" db="EMBL/GenBank/DDBJ databases">
        <authorList>
            <person name="Alioto T."/>
            <person name="Alioto T."/>
            <person name="Gomez Garrido J."/>
        </authorList>
    </citation>
    <scope>NUCLEOTIDE SEQUENCE</scope>
</reference>
<feature type="transmembrane region" description="Helical" evidence="1">
    <location>
        <begin position="113"/>
        <end position="132"/>
    </location>
</feature>
<keyword evidence="1" id="KW-1133">Transmembrane helix</keyword>
<keyword evidence="1" id="KW-0472">Membrane</keyword>
<dbReference type="EMBL" id="HBUF01622921">
    <property type="protein sequence ID" value="CAG6781419.1"/>
    <property type="molecule type" value="Transcribed_RNA"/>
</dbReference>
<keyword evidence="1" id="KW-0812">Transmembrane</keyword>
<sequence>MRPSLRSRRVYLTRHTASVVHIYYSDLCFIVFIYFVIYVFMNFIGTNNTNRSFVDIFTNNFLTLYIICVYVVETQSTMVCSWLSLFSWSTSIIQIFFNKYLVVEFKRSSHTCSLLSIVSIVTSILCISPIFLL</sequence>
<dbReference type="AlphaFoldDB" id="A0A8D9BE12"/>
<proteinExistence type="predicted"/>